<evidence type="ECO:0000256" key="3">
    <source>
        <dbReference type="ARBA" id="ARBA00023163"/>
    </source>
</evidence>
<evidence type="ECO:0000259" key="4">
    <source>
        <dbReference type="PROSITE" id="PS01124"/>
    </source>
</evidence>
<dbReference type="InterPro" id="IPR018060">
    <property type="entry name" value="HTH_AraC"/>
</dbReference>
<evidence type="ECO:0000313" key="5">
    <source>
        <dbReference type="EMBL" id="GAA3956391.1"/>
    </source>
</evidence>
<reference evidence="6" key="1">
    <citation type="journal article" date="2019" name="Int. J. Syst. Evol. Microbiol.">
        <title>The Global Catalogue of Microorganisms (GCM) 10K type strain sequencing project: providing services to taxonomists for standard genome sequencing and annotation.</title>
        <authorList>
            <consortium name="The Broad Institute Genomics Platform"/>
            <consortium name="The Broad Institute Genome Sequencing Center for Infectious Disease"/>
            <person name="Wu L."/>
            <person name="Ma J."/>
        </authorList>
    </citation>
    <scope>NUCLEOTIDE SEQUENCE [LARGE SCALE GENOMIC DNA]</scope>
    <source>
        <strain evidence="6">JCM 17555</strain>
    </source>
</reference>
<dbReference type="SUPFAM" id="SSF46689">
    <property type="entry name" value="Homeodomain-like"/>
    <property type="match status" value="2"/>
</dbReference>
<organism evidence="5 6">
    <name type="scientific">Allohahella marinimesophila</name>
    <dbReference type="NCBI Taxonomy" id="1054972"/>
    <lineage>
        <taxon>Bacteria</taxon>
        <taxon>Pseudomonadati</taxon>
        <taxon>Pseudomonadota</taxon>
        <taxon>Gammaproteobacteria</taxon>
        <taxon>Oceanospirillales</taxon>
        <taxon>Hahellaceae</taxon>
        <taxon>Allohahella</taxon>
    </lineage>
</organism>
<keyword evidence="2" id="KW-0238">DNA-binding</keyword>
<dbReference type="Gene3D" id="1.10.10.60">
    <property type="entry name" value="Homeodomain-like"/>
    <property type="match status" value="2"/>
</dbReference>
<keyword evidence="3" id="KW-0804">Transcription</keyword>
<evidence type="ECO:0000256" key="1">
    <source>
        <dbReference type="ARBA" id="ARBA00023015"/>
    </source>
</evidence>
<sequence>MDTPSSTGLLYLWDRRTFFLGVLSDPRHIFQAAAILTVSLDGPFRVQHGNPSQEIVCRSLLLAAGQEAHIDSGNAMIAMCFLDPFGQDYASLSAVMTQVRDGIYVQLPEEQRFQEIFADVLRETPTPDPLYAILDQLFHQRGDTPLAVDPRVVQVVELIKRSITVNLLVEDLADAVELSAPRLIQLFKRQIGVPIRRYRQWHRVYVTAVGVAGGKSLTEAALSAGFTDSSHFSNTFRTMVGMKPSSVLSHLERIRIFAPARPELDASLAAPRPRAIE</sequence>
<keyword evidence="6" id="KW-1185">Reference proteome</keyword>
<evidence type="ECO:0000313" key="6">
    <source>
        <dbReference type="Proteomes" id="UP001501337"/>
    </source>
</evidence>
<dbReference type="RefSeq" id="WP_344804629.1">
    <property type="nucleotide sequence ID" value="NZ_BAABBO010000007.1"/>
</dbReference>
<dbReference type="EMBL" id="BAABBO010000007">
    <property type="protein sequence ID" value="GAA3956391.1"/>
    <property type="molecule type" value="Genomic_DNA"/>
</dbReference>
<name>A0ABP7NYN8_9GAMM</name>
<dbReference type="Proteomes" id="UP001501337">
    <property type="component" value="Unassembled WGS sequence"/>
</dbReference>
<dbReference type="InterPro" id="IPR018062">
    <property type="entry name" value="HTH_AraC-typ_CS"/>
</dbReference>
<protein>
    <submittedName>
        <fullName evidence="5">Helix-turn-helix domain-containing protein</fullName>
    </submittedName>
</protein>
<comment type="caution">
    <text evidence="5">The sequence shown here is derived from an EMBL/GenBank/DDBJ whole genome shotgun (WGS) entry which is preliminary data.</text>
</comment>
<dbReference type="SMART" id="SM00342">
    <property type="entry name" value="HTH_ARAC"/>
    <property type="match status" value="1"/>
</dbReference>
<keyword evidence="1" id="KW-0805">Transcription regulation</keyword>
<evidence type="ECO:0000256" key="2">
    <source>
        <dbReference type="ARBA" id="ARBA00023125"/>
    </source>
</evidence>
<proteinExistence type="predicted"/>
<dbReference type="InterPro" id="IPR009057">
    <property type="entry name" value="Homeodomain-like_sf"/>
</dbReference>
<dbReference type="PANTHER" id="PTHR46796">
    <property type="entry name" value="HTH-TYPE TRANSCRIPTIONAL ACTIVATOR RHAS-RELATED"/>
    <property type="match status" value="1"/>
</dbReference>
<dbReference type="InterPro" id="IPR050204">
    <property type="entry name" value="AraC_XylS_family_regulators"/>
</dbReference>
<feature type="domain" description="HTH araC/xylS-type" evidence="4">
    <location>
        <begin position="153"/>
        <end position="250"/>
    </location>
</feature>
<dbReference type="Pfam" id="PF12833">
    <property type="entry name" value="HTH_18"/>
    <property type="match status" value="1"/>
</dbReference>
<accession>A0ABP7NYN8</accession>
<dbReference type="PROSITE" id="PS01124">
    <property type="entry name" value="HTH_ARAC_FAMILY_2"/>
    <property type="match status" value="1"/>
</dbReference>
<dbReference type="PROSITE" id="PS00041">
    <property type="entry name" value="HTH_ARAC_FAMILY_1"/>
    <property type="match status" value="1"/>
</dbReference>
<gene>
    <name evidence="5" type="ORF">GCM10022278_13660</name>
</gene>